<dbReference type="InterPro" id="IPR011992">
    <property type="entry name" value="EF-hand-dom_pair"/>
</dbReference>
<evidence type="ECO:0000256" key="1">
    <source>
        <dbReference type="ARBA" id="ARBA00022737"/>
    </source>
</evidence>
<keyword evidence="1" id="KW-0677">Repeat</keyword>
<protein>
    <recommendedName>
        <fullName evidence="2">EF-hand domain-containing protein</fullName>
    </recommendedName>
</protein>
<dbReference type="SUPFAM" id="SSF47473">
    <property type="entry name" value="EF-hand"/>
    <property type="match status" value="1"/>
</dbReference>
<dbReference type="GO" id="GO:0005509">
    <property type="term" value="F:calcium ion binding"/>
    <property type="evidence" value="ECO:0007669"/>
    <property type="project" value="InterPro"/>
</dbReference>
<organism evidence="3 4">
    <name type="scientific">Eptatretus burgeri</name>
    <name type="common">Inshore hagfish</name>
    <dbReference type="NCBI Taxonomy" id="7764"/>
    <lineage>
        <taxon>Eukaryota</taxon>
        <taxon>Metazoa</taxon>
        <taxon>Chordata</taxon>
        <taxon>Craniata</taxon>
        <taxon>Vertebrata</taxon>
        <taxon>Cyclostomata</taxon>
        <taxon>Myxini</taxon>
        <taxon>Myxiniformes</taxon>
        <taxon>Myxinidae</taxon>
        <taxon>Eptatretinae</taxon>
        <taxon>Eptatretus</taxon>
    </lineage>
</organism>
<dbReference type="PANTHER" id="PTHR46311:SF3">
    <property type="entry name" value="CALCIUM-BINDING PROTEIN 8"/>
    <property type="match status" value="1"/>
</dbReference>
<dbReference type="Proteomes" id="UP000694388">
    <property type="component" value="Unplaced"/>
</dbReference>
<accession>A0A8C4N7K9</accession>
<name>A0A8C4N7K9_EPTBU</name>
<dbReference type="PROSITE" id="PS50222">
    <property type="entry name" value="EF_HAND_2"/>
    <property type="match status" value="1"/>
</dbReference>
<proteinExistence type="predicted"/>
<keyword evidence="4" id="KW-1185">Reference proteome</keyword>
<dbReference type="PANTHER" id="PTHR46311">
    <property type="entry name" value="CALCIUM-BINDING PROTEIN 8-RELATED"/>
    <property type="match status" value="1"/>
</dbReference>
<dbReference type="InterPro" id="IPR051111">
    <property type="entry name" value="Ca-binding_regulatory"/>
</dbReference>
<dbReference type="SMART" id="SM00054">
    <property type="entry name" value="EFh"/>
    <property type="match status" value="2"/>
</dbReference>
<reference evidence="3" key="2">
    <citation type="submission" date="2025-09" db="UniProtKB">
        <authorList>
            <consortium name="Ensembl"/>
        </authorList>
    </citation>
    <scope>IDENTIFICATION</scope>
</reference>
<reference evidence="3" key="1">
    <citation type="submission" date="2025-08" db="UniProtKB">
        <authorList>
            <consortium name="Ensembl"/>
        </authorList>
    </citation>
    <scope>IDENTIFICATION</scope>
</reference>
<dbReference type="AlphaFoldDB" id="A0A8C4N7K9"/>
<dbReference type="Pfam" id="PF13499">
    <property type="entry name" value="EF-hand_7"/>
    <property type="match status" value="1"/>
</dbReference>
<dbReference type="GeneTree" id="ENSGT00440000033504"/>
<evidence type="ECO:0000313" key="3">
    <source>
        <dbReference type="Ensembl" id="ENSEBUP00000002507.1"/>
    </source>
</evidence>
<dbReference type="Ensembl" id="ENSEBUT00000002862.1">
    <property type="protein sequence ID" value="ENSEBUP00000002507.1"/>
    <property type="gene ID" value="ENSEBUG00000001931.1"/>
</dbReference>
<feature type="domain" description="EF-hand" evidence="2">
    <location>
        <begin position="43"/>
        <end position="78"/>
    </location>
</feature>
<sequence>MAGAGFDGDLLHRARELFKLCDTEEKGFVTKHDMQHFHGELNLSQEQLDAAFDSLDVNGHGFLTLKEFTSSLGMFFRICLHTLEFLHILPIEQTLTPAISWNFQKEEQCGGDENHDDGFQSMIERIGGDLLDE</sequence>
<dbReference type="InterPro" id="IPR002048">
    <property type="entry name" value="EF_hand_dom"/>
</dbReference>
<dbReference type="GO" id="GO:0032588">
    <property type="term" value="C:trans-Golgi network membrane"/>
    <property type="evidence" value="ECO:0007669"/>
    <property type="project" value="TreeGrafter"/>
</dbReference>
<evidence type="ECO:0000313" key="4">
    <source>
        <dbReference type="Proteomes" id="UP000694388"/>
    </source>
</evidence>
<dbReference type="Gene3D" id="1.10.238.10">
    <property type="entry name" value="EF-hand"/>
    <property type="match status" value="1"/>
</dbReference>
<evidence type="ECO:0000259" key="2">
    <source>
        <dbReference type="PROSITE" id="PS50222"/>
    </source>
</evidence>